<dbReference type="Proteomes" id="UP001595548">
    <property type="component" value="Unassembled WGS sequence"/>
</dbReference>
<sequence>MNEEERWNHIVSLDEELLKGGVILSEWCSFIVRESDLAFVHGANLASILTAVSGIETYLRSEYAEKERSSLFELIDRDPIADDLRSDLHKLRKYRNKWVHVNDPWDDQKLLYDPEESEKELEEMALFAARALRRTIYENQWV</sequence>
<accession>A0ABV7HTZ8</accession>
<evidence type="ECO:0000313" key="2">
    <source>
        <dbReference type="Proteomes" id="UP001595548"/>
    </source>
</evidence>
<dbReference type="RefSeq" id="WP_382417133.1">
    <property type="nucleotide sequence ID" value="NZ_AP031500.1"/>
</dbReference>
<comment type="caution">
    <text evidence="1">The sequence shown here is derived from an EMBL/GenBank/DDBJ whole genome shotgun (WGS) entry which is preliminary data.</text>
</comment>
<protein>
    <recommendedName>
        <fullName evidence="3">HEPN domain-containing protein</fullName>
    </recommendedName>
</protein>
<gene>
    <name evidence="1" type="ORF">ACFOEB_12650</name>
</gene>
<evidence type="ECO:0000313" key="1">
    <source>
        <dbReference type="EMBL" id="MFC3156051.1"/>
    </source>
</evidence>
<name>A0ABV7HTZ8_9GAMM</name>
<dbReference type="EMBL" id="JBHRTL010000025">
    <property type="protein sequence ID" value="MFC3156051.1"/>
    <property type="molecule type" value="Genomic_DNA"/>
</dbReference>
<reference evidence="2" key="1">
    <citation type="journal article" date="2019" name="Int. J. Syst. Evol. Microbiol.">
        <title>The Global Catalogue of Microorganisms (GCM) 10K type strain sequencing project: providing services to taxonomists for standard genome sequencing and annotation.</title>
        <authorList>
            <consortium name="The Broad Institute Genomics Platform"/>
            <consortium name="The Broad Institute Genome Sequencing Center for Infectious Disease"/>
            <person name="Wu L."/>
            <person name="Ma J."/>
        </authorList>
    </citation>
    <scope>NUCLEOTIDE SEQUENCE [LARGE SCALE GENOMIC DNA]</scope>
    <source>
        <strain evidence="2">KCTC 52141</strain>
    </source>
</reference>
<evidence type="ECO:0008006" key="3">
    <source>
        <dbReference type="Google" id="ProtNLM"/>
    </source>
</evidence>
<proteinExistence type="predicted"/>
<keyword evidence="2" id="KW-1185">Reference proteome</keyword>
<organism evidence="1 2">
    <name type="scientific">Gilvimarinus japonicus</name>
    <dbReference type="NCBI Taxonomy" id="1796469"/>
    <lineage>
        <taxon>Bacteria</taxon>
        <taxon>Pseudomonadati</taxon>
        <taxon>Pseudomonadota</taxon>
        <taxon>Gammaproteobacteria</taxon>
        <taxon>Cellvibrionales</taxon>
        <taxon>Cellvibrionaceae</taxon>
        <taxon>Gilvimarinus</taxon>
    </lineage>
</organism>